<dbReference type="AlphaFoldDB" id="A0AAV4PN26"/>
<gene>
    <name evidence="1" type="ORF">CDAR_288801</name>
</gene>
<accession>A0AAV4PN26</accession>
<dbReference type="EMBL" id="BPLQ01003009">
    <property type="protein sequence ID" value="GIX97181.1"/>
    <property type="molecule type" value="Genomic_DNA"/>
</dbReference>
<keyword evidence="2" id="KW-1185">Reference proteome</keyword>
<evidence type="ECO:0000313" key="1">
    <source>
        <dbReference type="EMBL" id="GIX97181.1"/>
    </source>
</evidence>
<name>A0AAV4PN26_9ARAC</name>
<protein>
    <submittedName>
        <fullName evidence="1">Uncharacterized protein</fullName>
    </submittedName>
</protein>
<sequence length="163" mass="18967">MLVHFNSRSLSEDFIFKIPITRRRFRHLSFKVSLNCIPDELASLFQDLTVQSFPSKDPTDCQMSWLLFPWIRRLNPLPLKIPPTVKQSTINGTRRLSPVMTPKSPLSLQKIPDSISHWLMLVREINESLVKMLGNHWRKRTPGPDGWGPCSADYWASFFDLFL</sequence>
<reference evidence="1 2" key="1">
    <citation type="submission" date="2021-06" db="EMBL/GenBank/DDBJ databases">
        <title>Caerostris darwini draft genome.</title>
        <authorList>
            <person name="Kono N."/>
            <person name="Arakawa K."/>
        </authorList>
    </citation>
    <scope>NUCLEOTIDE SEQUENCE [LARGE SCALE GENOMIC DNA]</scope>
</reference>
<comment type="caution">
    <text evidence="1">The sequence shown here is derived from an EMBL/GenBank/DDBJ whole genome shotgun (WGS) entry which is preliminary data.</text>
</comment>
<organism evidence="1 2">
    <name type="scientific">Caerostris darwini</name>
    <dbReference type="NCBI Taxonomy" id="1538125"/>
    <lineage>
        <taxon>Eukaryota</taxon>
        <taxon>Metazoa</taxon>
        <taxon>Ecdysozoa</taxon>
        <taxon>Arthropoda</taxon>
        <taxon>Chelicerata</taxon>
        <taxon>Arachnida</taxon>
        <taxon>Araneae</taxon>
        <taxon>Araneomorphae</taxon>
        <taxon>Entelegynae</taxon>
        <taxon>Araneoidea</taxon>
        <taxon>Araneidae</taxon>
        <taxon>Caerostris</taxon>
    </lineage>
</organism>
<proteinExistence type="predicted"/>
<evidence type="ECO:0000313" key="2">
    <source>
        <dbReference type="Proteomes" id="UP001054837"/>
    </source>
</evidence>
<dbReference type="Proteomes" id="UP001054837">
    <property type="component" value="Unassembled WGS sequence"/>
</dbReference>